<gene>
    <name evidence="1" type="ORF">BDN72DRAFT_381207</name>
</gene>
<proteinExistence type="predicted"/>
<sequence length="576" mass="60227">MAPWIFVDDVDTFMTFLGSWNQQVRDPQMLGGSYATPDPPVQPGGLYADKPTISYTSDGTQLDIYGYAPAGASLNVTIDSGQPKPIDLINAGNSTGKSSLIASVPLLGTGDHSIRVGVNTGAPYIDYMLVTPRASSTLVSRNLLADDRDPYLKYSGSWKQDSGPSADYGTSLNNTRTGSKTKGDKVTVDFYGGSIGVYGLLNPTDGILSASFSIDGKPAAQFTPYDGTQTVNSSKWLINQQFFYQDLSSSSSQHTLTINVNQVTGSQMLWLDYITFEGGAFTDLDPPVPDTEPSIPKSVSLAFLPGVIIGGICVLIAFVIIYRVCRGKGVIMVRTNFGARAIYRVRPAAPPPAPAPEPQPQVSQPAFSQGGLYTYSKGGSDTSYSPALTAQPSLSAFPSPPSPSPGLGPGYVGGFTVPPHFEQQQPLLYNRTPSPGVTAHNTGSSGVFLGQQNTGPGSSAGGSSAIFVTNTNGELTLVAPGASGAYAGQGAYNPDVKADPSLFTQPSGTSTCQDASVQQLQHQIEQLRMENERIRLSGNPAAGGSGVQISHGHSSSIGGPGEGLPPPPYQPEGPLS</sequence>
<evidence type="ECO:0000313" key="1">
    <source>
        <dbReference type="EMBL" id="TFK72130.1"/>
    </source>
</evidence>
<dbReference type="EMBL" id="ML208289">
    <property type="protein sequence ID" value="TFK72130.1"/>
    <property type="molecule type" value="Genomic_DNA"/>
</dbReference>
<protein>
    <submittedName>
        <fullName evidence="1">Uncharacterized protein</fullName>
    </submittedName>
</protein>
<dbReference type="Proteomes" id="UP000308600">
    <property type="component" value="Unassembled WGS sequence"/>
</dbReference>
<reference evidence="1 2" key="1">
    <citation type="journal article" date="2019" name="Nat. Ecol. Evol.">
        <title>Megaphylogeny resolves global patterns of mushroom evolution.</title>
        <authorList>
            <person name="Varga T."/>
            <person name="Krizsan K."/>
            <person name="Foldi C."/>
            <person name="Dima B."/>
            <person name="Sanchez-Garcia M."/>
            <person name="Sanchez-Ramirez S."/>
            <person name="Szollosi G.J."/>
            <person name="Szarkandi J.G."/>
            <person name="Papp V."/>
            <person name="Albert L."/>
            <person name="Andreopoulos W."/>
            <person name="Angelini C."/>
            <person name="Antonin V."/>
            <person name="Barry K.W."/>
            <person name="Bougher N.L."/>
            <person name="Buchanan P."/>
            <person name="Buyck B."/>
            <person name="Bense V."/>
            <person name="Catcheside P."/>
            <person name="Chovatia M."/>
            <person name="Cooper J."/>
            <person name="Damon W."/>
            <person name="Desjardin D."/>
            <person name="Finy P."/>
            <person name="Geml J."/>
            <person name="Haridas S."/>
            <person name="Hughes K."/>
            <person name="Justo A."/>
            <person name="Karasinski D."/>
            <person name="Kautmanova I."/>
            <person name="Kiss B."/>
            <person name="Kocsube S."/>
            <person name="Kotiranta H."/>
            <person name="LaButti K.M."/>
            <person name="Lechner B.E."/>
            <person name="Liimatainen K."/>
            <person name="Lipzen A."/>
            <person name="Lukacs Z."/>
            <person name="Mihaltcheva S."/>
            <person name="Morgado L.N."/>
            <person name="Niskanen T."/>
            <person name="Noordeloos M.E."/>
            <person name="Ohm R.A."/>
            <person name="Ortiz-Santana B."/>
            <person name="Ovrebo C."/>
            <person name="Racz N."/>
            <person name="Riley R."/>
            <person name="Savchenko A."/>
            <person name="Shiryaev A."/>
            <person name="Soop K."/>
            <person name="Spirin V."/>
            <person name="Szebenyi C."/>
            <person name="Tomsovsky M."/>
            <person name="Tulloss R.E."/>
            <person name="Uehling J."/>
            <person name="Grigoriev I.V."/>
            <person name="Vagvolgyi C."/>
            <person name="Papp T."/>
            <person name="Martin F.M."/>
            <person name="Miettinen O."/>
            <person name="Hibbett D.S."/>
            <person name="Nagy L.G."/>
        </authorList>
    </citation>
    <scope>NUCLEOTIDE SEQUENCE [LARGE SCALE GENOMIC DNA]</scope>
    <source>
        <strain evidence="1 2">NL-1719</strain>
    </source>
</reference>
<name>A0ACD3B262_9AGAR</name>
<organism evidence="1 2">
    <name type="scientific">Pluteus cervinus</name>
    <dbReference type="NCBI Taxonomy" id="181527"/>
    <lineage>
        <taxon>Eukaryota</taxon>
        <taxon>Fungi</taxon>
        <taxon>Dikarya</taxon>
        <taxon>Basidiomycota</taxon>
        <taxon>Agaricomycotina</taxon>
        <taxon>Agaricomycetes</taxon>
        <taxon>Agaricomycetidae</taxon>
        <taxon>Agaricales</taxon>
        <taxon>Pluteineae</taxon>
        <taxon>Pluteaceae</taxon>
        <taxon>Pluteus</taxon>
    </lineage>
</organism>
<keyword evidence="2" id="KW-1185">Reference proteome</keyword>
<evidence type="ECO:0000313" key="2">
    <source>
        <dbReference type="Proteomes" id="UP000308600"/>
    </source>
</evidence>
<accession>A0ACD3B262</accession>